<dbReference type="PROSITE" id="PS51352">
    <property type="entry name" value="THIOREDOXIN_2"/>
    <property type="match status" value="1"/>
</dbReference>
<comment type="caution">
    <text evidence="3">The sequence shown here is derived from an EMBL/GenBank/DDBJ whole genome shotgun (WGS) entry which is preliminary data.</text>
</comment>
<feature type="domain" description="Thioredoxin" evidence="2">
    <location>
        <begin position="11"/>
        <end position="140"/>
    </location>
</feature>
<keyword evidence="1" id="KW-0732">Signal</keyword>
<evidence type="ECO:0000313" key="3">
    <source>
        <dbReference type="EMBL" id="NYA69918.1"/>
    </source>
</evidence>
<sequence>MKTLVCLLLFVLPFQWQTDFDTAKKTAGQEHKLILLNFSGSDWCGPCILFTKEYLGSEDFSQIADKDLVCVNADFPRKSKNKLSAELTKSNEALAERYNKEGVFPFTLLLDAKGNVIKTWAGKPKETPGEWTSNLKSLIQSKK</sequence>
<evidence type="ECO:0000313" key="4">
    <source>
        <dbReference type="Proteomes" id="UP000535020"/>
    </source>
</evidence>
<name>A0A7Y9C610_9FLAO</name>
<dbReference type="Pfam" id="PF13899">
    <property type="entry name" value="Thioredoxin_7"/>
    <property type="match status" value="1"/>
</dbReference>
<dbReference type="SUPFAM" id="SSF52833">
    <property type="entry name" value="Thioredoxin-like"/>
    <property type="match status" value="1"/>
</dbReference>
<dbReference type="PANTHER" id="PTHR15337:SF11">
    <property type="entry name" value="THIOREDOXIN DOMAIN-CONTAINING PROTEIN"/>
    <property type="match status" value="1"/>
</dbReference>
<organism evidence="3 4">
    <name type="scientific">Flavobacterium agri</name>
    <dbReference type="NCBI Taxonomy" id="2743471"/>
    <lineage>
        <taxon>Bacteria</taxon>
        <taxon>Pseudomonadati</taxon>
        <taxon>Bacteroidota</taxon>
        <taxon>Flavobacteriia</taxon>
        <taxon>Flavobacteriales</taxon>
        <taxon>Flavobacteriaceae</taxon>
        <taxon>Flavobacterium</taxon>
    </lineage>
</organism>
<dbReference type="Gene3D" id="3.40.30.10">
    <property type="entry name" value="Glutaredoxin"/>
    <property type="match status" value="1"/>
</dbReference>
<evidence type="ECO:0000259" key="2">
    <source>
        <dbReference type="PROSITE" id="PS51352"/>
    </source>
</evidence>
<dbReference type="EMBL" id="JACBJI010000001">
    <property type="protein sequence ID" value="NYA69918.1"/>
    <property type="molecule type" value="Genomic_DNA"/>
</dbReference>
<keyword evidence="4" id="KW-1185">Reference proteome</keyword>
<dbReference type="InterPro" id="IPR013766">
    <property type="entry name" value="Thioredoxin_domain"/>
</dbReference>
<dbReference type="RefSeq" id="WP_176004738.1">
    <property type="nucleotide sequence ID" value="NZ_JABWMI010000005.1"/>
</dbReference>
<proteinExistence type="predicted"/>
<dbReference type="Proteomes" id="UP000535020">
    <property type="component" value="Unassembled WGS sequence"/>
</dbReference>
<dbReference type="InterPro" id="IPR051099">
    <property type="entry name" value="AGR/TXD"/>
</dbReference>
<dbReference type="PANTHER" id="PTHR15337">
    <property type="entry name" value="ANTERIOR GRADIENT PROTEIN-RELATED"/>
    <property type="match status" value="1"/>
</dbReference>
<protein>
    <submittedName>
        <fullName evidence="3">Thioredoxin family protein</fullName>
    </submittedName>
</protein>
<evidence type="ECO:0000256" key="1">
    <source>
        <dbReference type="ARBA" id="ARBA00022729"/>
    </source>
</evidence>
<reference evidence="3 4" key="1">
    <citation type="submission" date="2020-07" db="EMBL/GenBank/DDBJ databases">
        <authorList>
            <person name="Sun Q."/>
        </authorList>
    </citation>
    <scope>NUCLEOTIDE SEQUENCE [LARGE SCALE GENOMIC DNA]</scope>
    <source>
        <strain evidence="3 4">MAH-1</strain>
    </source>
</reference>
<accession>A0A7Y9C610</accession>
<dbReference type="InterPro" id="IPR036249">
    <property type="entry name" value="Thioredoxin-like_sf"/>
</dbReference>
<gene>
    <name evidence="3" type="ORF">HZF10_03225</name>
</gene>
<dbReference type="AlphaFoldDB" id="A0A7Y9C610"/>